<organism evidence="2 3">
    <name type="scientific">Roseibium marinum</name>
    <dbReference type="NCBI Taxonomy" id="281252"/>
    <lineage>
        <taxon>Bacteria</taxon>
        <taxon>Pseudomonadati</taxon>
        <taxon>Pseudomonadota</taxon>
        <taxon>Alphaproteobacteria</taxon>
        <taxon>Hyphomicrobiales</taxon>
        <taxon>Stappiaceae</taxon>
        <taxon>Roseibium</taxon>
    </lineage>
</organism>
<dbReference type="EMBL" id="PPCN01000001">
    <property type="protein sequence ID" value="POF34639.1"/>
    <property type="molecule type" value="Genomic_DNA"/>
</dbReference>
<proteinExistence type="predicted"/>
<keyword evidence="1" id="KW-0812">Transmembrane</keyword>
<gene>
    <name evidence="2" type="ORF">CLV41_1011096</name>
</gene>
<keyword evidence="1" id="KW-0472">Membrane</keyword>
<sequence length="119" mass="13231">MDQQSDAAGYLEAGGKNVSLVYILYLVSILFGFTMLVGIIFAYLNRGKAGGWVDTHYTYQIRTFWIGLLGSVVGILLTFVVVGIFLLIALLIWMIIRCIKGLQLASRGEPVPDPQTWLF</sequence>
<evidence type="ECO:0000313" key="3">
    <source>
        <dbReference type="Proteomes" id="UP000236959"/>
    </source>
</evidence>
<reference evidence="2 3" key="1">
    <citation type="submission" date="2018-01" db="EMBL/GenBank/DDBJ databases">
        <title>Genomic Encyclopedia of Archaeal and Bacterial Type Strains, Phase II (KMG-II): from individual species to whole genera.</title>
        <authorList>
            <person name="Goeker M."/>
        </authorList>
    </citation>
    <scope>NUCLEOTIDE SEQUENCE [LARGE SCALE GENOMIC DNA]</scope>
    <source>
        <strain evidence="2 3">DSM 17023</strain>
    </source>
</reference>
<name>A0A2S3V4P1_9HYPH</name>
<evidence type="ECO:0000256" key="1">
    <source>
        <dbReference type="SAM" id="Phobius"/>
    </source>
</evidence>
<comment type="caution">
    <text evidence="2">The sequence shown here is derived from an EMBL/GenBank/DDBJ whole genome shotgun (WGS) entry which is preliminary data.</text>
</comment>
<keyword evidence="3" id="KW-1185">Reference proteome</keyword>
<dbReference type="Proteomes" id="UP000236959">
    <property type="component" value="Unassembled WGS sequence"/>
</dbReference>
<evidence type="ECO:0000313" key="2">
    <source>
        <dbReference type="EMBL" id="POF34639.1"/>
    </source>
</evidence>
<keyword evidence="1" id="KW-1133">Transmembrane helix</keyword>
<dbReference type="AlphaFoldDB" id="A0A2S3V4P1"/>
<protein>
    <submittedName>
        <fullName evidence="2">Putative membrane protein</fullName>
    </submittedName>
</protein>
<dbReference type="OrthoDB" id="5405464at2"/>
<feature type="transmembrane region" description="Helical" evidence="1">
    <location>
        <begin position="20"/>
        <end position="44"/>
    </location>
</feature>
<feature type="transmembrane region" description="Helical" evidence="1">
    <location>
        <begin position="64"/>
        <end position="96"/>
    </location>
</feature>
<accession>A0A2S3V4P1</accession>